<accession>A0A9Q0RHZ4</accession>
<evidence type="ECO:0000313" key="3">
    <source>
        <dbReference type="Proteomes" id="UP001149090"/>
    </source>
</evidence>
<reference evidence="2" key="1">
    <citation type="submission" date="2022-10" db="EMBL/GenBank/DDBJ databases">
        <title>Novel sulphate-reducing endosymbionts in the free-living metamonad Anaeramoeba.</title>
        <authorList>
            <person name="Jerlstrom-Hultqvist J."/>
            <person name="Cepicka I."/>
            <person name="Gallot-Lavallee L."/>
            <person name="Salas-Leiva D."/>
            <person name="Curtis B.A."/>
            <person name="Zahonova K."/>
            <person name="Pipaliya S."/>
            <person name="Dacks J."/>
            <person name="Roger A.J."/>
        </authorList>
    </citation>
    <scope>NUCLEOTIDE SEQUENCE</scope>
    <source>
        <strain evidence="2">BMAN</strain>
    </source>
</reference>
<dbReference type="EMBL" id="JAPDFW010000004">
    <property type="protein sequence ID" value="KAJ5080664.1"/>
    <property type="molecule type" value="Genomic_DNA"/>
</dbReference>
<name>A0A9Q0RHZ4_ANAIG</name>
<sequence>MNEIPSNIFFSQQNILNLIPNIIISLSKKFQNEKNTFLIQESFESFPKFDSNYQKSEENQKPWQFIIEYSSINESDKFKNELIKNEKELSQKLLNWKKEKDLIKQNHFVYSLFSQEQLFEVMNLCFSKSLQNNHNLFLLLRLFNPNLTHEDLIEFRINIIPEFDPFELILKILLKN</sequence>
<evidence type="ECO:0000256" key="1">
    <source>
        <dbReference type="SAM" id="Coils"/>
    </source>
</evidence>
<keyword evidence="3" id="KW-1185">Reference proteome</keyword>
<gene>
    <name evidence="2" type="ORF">M0811_13848</name>
</gene>
<feature type="coiled-coil region" evidence="1">
    <location>
        <begin position="79"/>
        <end position="106"/>
    </location>
</feature>
<comment type="caution">
    <text evidence="2">The sequence shown here is derived from an EMBL/GenBank/DDBJ whole genome shotgun (WGS) entry which is preliminary data.</text>
</comment>
<protein>
    <submittedName>
        <fullName evidence="2">Uncharacterized protein</fullName>
    </submittedName>
</protein>
<dbReference type="AlphaFoldDB" id="A0A9Q0RHZ4"/>
<dbReference type="Proteomes" id="UP001149090">
    <property type="component" value="Unassembled WGS sequence"/>
</dbReference>
<keyword evidence="1" id="KW-0175">Coiled coil</keyword>
<proteinExistence type="predicted"/>
<organism evidence="2 3">
    <name type="scientific">Anaeramoeba ignava</name>
    <name type="common">Anaerobic marine amoeba</name>
    <dbReference type="NCBI Taxonomy" id="1746090"/>
    <lineage>
        <taxon>Eukaryota</taxon>
        <taxon>Metamonada</taxon>
        <taxon>Anaeramoebidae</taxon>
        <taxon>Anaeramoeba</taxon>
    </lineage>
</organism>
<evidence type="ECO:0000313" key="2">
    <source>
        <dbReference type="EMBL" id="KAJ5080664.1"/>
    </source>
</evidence>